<dbReference type="Proteomes" id="UP000566819">
    <property type="component" value="Unassembled WGS sequence"/>
</dbReference>
<comment type="caution">
    <text evidence="1">The sequence shown here is derived from an EMBL/GenBank/DDBJ whole genome shotgun (WGS) entry which is preliminary data.</text>
</comment>
<evidence type="ECO:0000313" key="1">
    <source>
        <dbReference type="EMBL" id="KAF4630811.1"/>
    </source>
</evidence>
<evidence type="ECO:0000313" key="2">
    <source>
        <dbReference type="Proteomes" id="UP000566819"/>
    </source>
</evidence>
<name>A0A8H4RKC3_9HELO</name>
<protein>
    <submittedName>
        <fullName evidence="1">Uncharacterized protein</fullName>
    </submittedName>
</protein>
<organism evidence="1 2">
    <name type="scientific">Cudoniella acicularis</name>
    <dbReference type="NCBI Taxonomy" id="354080"/>
    <lineage>
        <taxon>Eukaryota</taxon>
        <taxon>Fungi</taxon>
        <taxon>Dikarya</taxon>
        <taxon>Ascomycota</taxon>
        <taxon>Pezizomycotina</taxon>
        <taxon>Leotiomycetes</taxon>
        <taxon>Helotiales</taxon>
        <taxon>Tricladiaceae</taxon>
        <taxon>Cudoniella</taxon>
    </lineage>
</organism>
<dbReference type="EMBL" id="JAAMPI010000508">
    <property type="protein sequence ID" value="KAF4630811.1"/>
    <property type="molecule type" value="Genomic_DNA"/>
</dbReference>
<dbReference type="AlphaFoldDB" id="A0A8H4RKC3"/>
<sequence length="162" mass="19304">MGKDICVLEIIANDAALIAAFYRGLNDKVKDIVCLEERLHTLKKYIRALIIDNRISLREEERPRFTALRAIDKAEEKVLSFYLVILLPYPRRANLVRGIVLCRLIYYFNLTRSKSLFILMFELLWRRGVPTPLPYPRLRRCNDTRFLPNNRRSFLYELKKRT</sequence>
<accession>A0A8H4RKC3</accession>
<dbReference type="OrthoDB" id="3439190at2759"/>
<proteinExistence type="predicted"/>
<keyword evidence="2" id="KW-1185">Reference proteome</keyword>
<reference evidence="1 2" key="1">
    <citation type="submission" date="2020-03" db="EMBL/GenBank/DDBJ databases">
        <title>Draft Genome Sequence of Cudoniella acicularis.</title>
        <authorList>
            <person name="Buettner E."/>
            <person name="Kellner H."/>
        </authorList>
    </citation>
    <scope>NUCLEOTIDE SEQUENCE [LARGE SCALE GENOMIC DNA]</scope>
    <source>
        <strain evidence="1 2">DSM 108380</strain>
    </source>
</reference>
<gene>
    <name evidence="1" type="ORF">G7Y89_g7322</name>
</gene>